<accession>A0A9P0K6K9</accession>
<comment type="caution">
    <text evidence="1">The sequence shown here is derived from an EMBL/GenBank/DDBJ whole genome shotgun (WGS) entry which is preliminary data.</text>
</comment>
<proteinExistence type="predicted"/>
<dbReference type="Proteomes" id="UP001152888">
    <property type="component" value="Unassembled WGS sequence"/>
</dbReference>
<organism evidence="1 2">
    <name type="scientific">Acanthoscelides obtectus</name>
    <name type="common">Bean weevil</name>
    <name type="synonym">Bruchus obtectus</name>
    <dbReference type="NCBI Taxonomy" id="200917"/>
    <lineage>
        <taxon>Eukaryota</taxon>
        <taxon>Metazoa</taxon>
        <taxon>Ecdysozoa</taxon>
        <taxon>Arthropoda</taxon>
        <taxon>Hexapoda</taxon>
        <taxon>Insecta</taxon>
        <taxon>Pterygota</taxon>
        <taxon>Neoptera</taxon>
        <taxon>Endopterygota</taxon>
        <taxon>Coleoptera</taxon>
        <taxon>Polyphaga</taxon>
        <taxon>Cucujiformia</taxon>
        <taxon>Chrysomeloidea</taxon>
        <taxon>Chrysomelidae</taxon>
        <taxon>Bruchinae</taxon>
        <taxon>Bruchini</taxon>
        <taxon>Acanthoscelides</taxon>
    </lineage>
</organism>
<dbReference type="OrthoDB" id="6784398at2759"/>
<dbReference type="EMBL" id="CAKOFQ010006717">
    <property type="protein sequence ID" value="CAH1964630.1"/>
    <property type="molecule type" value="Genomic_DNA"/>
</dbReference>
<evidence type="ECO:0000313" key="2">
    <source>
        <dbReference type="Proteomes" id="UP001152888"/>
    </source>
</evidence>
<evidence type="ECO:0000313" key="1">
    <source>
        <dbReference type="EMBL" id="CAH1964630.1"/>
    </source>
</evidence>
<dbReference type="PANTHER" id="PTHR37445">
    <property type="entry name" value="PROTEIN CBG24663"/>
    <property type="match status" value="1"/>
</dbReference>
<name>A0A9P0K6K9_ACAOB</name>
<reference evidence="1" key="1">
    <citation type="submission" date="2022-03" db="EMBL/GenBank/DDBJ databases">
        <authorList>
            <person name="Sayadi A."/>
        </authorList>
    </citation>
    <scope>NUCLEOTIDE SEQUENCE</scope>
</reference>
<keyword evidence="2" id="KW-1185">Reference proteome</keyword>
<gene>
    <name evidence="1" type="ORF">ACAOBT_LOCUS5918</name>
</gene>
<dbReference type="PANTHER" id="PTHR37445:SF3">
    <property type="entry name" value="ZINC FINGER PHD-TYPE DOMAIN-CONTAINING PROTEIN"/>
    <property type="match status" value="1"/>
</dbReference>
<dbReference type="AlphaFoldDB" id="A0A9P0K6K9"/>
<sequence>MEDIISEISERERRRNNVIVFNVTEPDQKARSEQNESDKTVVVNLLREAVPDVRLTNIKVMRLGMFCGTKVRPIKVILDIYDSALQVLVNAKKLKSSNTFKHVNIVQDRTKRQMEHYKSIRTELARRHEAGDNNCRIKFINNVPRIVPLN</sequence>
<protein>
    <submittedName>
        <fullName evidence="1">Uncharacterized protein</fullName>
    </submittedName>
</protein>